<accession>A0A6A7A8C3</accession>
<dbReference type="OrthoDB" id="3801394at2759"/>
<name>A0A6A7A8C3_9PLEO</name>
<dbReference type="EMBL" id="MU006221">
    <property type="protein sequence ID" value="KAF2828979.1"/>
    <property type="molecule type" value="Genomic_DNA"/>
</dbReference>
<sequence>MVCPREQGKRSDKHDNLARSARGDDFSVPLQAMSRSKSMERIQLPAASVSTLVDQGVSTAFSRLTWKDTMLVDGQDHVDRFLPASLILAKRWRIQTFLRNDPHADVYSVLDIHDSDSRLSMDLAGVHEANVFLEEYHGKSEMYAKRRKRAMRESDNGETIQDEFGLYRDEVGVYPTSRQRPKAMLASDSGYDSARHVIIAEVRPRMRPFKLRLTDEEYPKLPAPAHPLSAPAAGPSKVNTQQIKGRYKIDLVARNRTDYNSKPRWFERHLEELNPNSAMFGQDELEPFDTSIENFPDGAGDVGSFRHSENSEILVDDTIAGMWDTGSPGFSEDHSDYSYDEWYDEEAMYYELTRTVQEIQWGHKMGVY</sequence>
<evidence type="ECO:0000313" key="3">
    <source>
        <dbReference type="Proteomes" id="UP000799424"/>
    </source>
</evidence>
<organism evidence="2 3">
    <name type="scientific">Ophiobolus disseminans</name>
    <dbReference type="NCBI Taxonomy" id="1469910"/>
    <lineage>
        <taxon>Eukaryota</taxon>
        <taxon>Fungi</taxon>
        <taxon>Dikarya</taxon>
        <taxon>Ascomycota</taxon>
        <taxon>Pezizomycotina</taxon>
        <taxon>Dothideomycetes</taxon>
        <taxon>Pleosporomycetidae</taxon>
        <taxon>Pleosporales</taxon>
        <taxon>Pleosporineae</taxon>
        <taxon>Phaeosphaeriaceae</taxon>
        <taxon>Ophiobolus</taxon>
    </lineage>
</organism>
<evidence type="ECO:0000256" key="1">
    <source>
        <dbReference type="SAM" id="MobiDB-lite"/>
    </source>
</evidence>
<gene>
    <name evidence="2" type="ORF">CC86DRAFT_379755</name>
</gene>
<reference evidence="2" key="1">
    <citation type="journal article" date="2020" name="Stud. Mycol.">
        <title>101 Dothideomycetes genomes: a test case for predicting lifestyles and emergence of pathogens.</title>
        <authorList>
            <person name="Haridas S."/>
            <person name="Albert R."/>
            <person name="Binder M."/>
            <person name="Bloem J."/>
            <person name="Labutti K."/>
            <person name="Salamov A."/>
            <person name="Andreopoulos B."/>
            <person name="Baker S."/>
            <person name="Barry K."/>
            <person name="Bills G."/>
            <person name="Bluhm B."/>
            <person name="Cannon C."/>
            <person name="Castanera R."/>
            <person name="Culley D."/>
            <person name="Daum C."/>
            <person name="Ezra D."/>
            <person name="Gonzalez J."/>
            <person name="Henrissat B."/>
            <person name="Kuo A."/>
            <person name="Liang C."/>
            <person name="Lipzen A."/>
            <person name="Lutzoni F."/>
            <person name="Magnuson J."/>
            <person name="Mondo S."/>
            <person name="Nolan M."/>
            <person name="Ohm R."/>
            <person name="Pangilinan J."/>
            <person name="Park H.-J."/>
            <person name="Ramirez L."/>
            <person name="Alfaro M."/>
            <person name="Sun H."/>
            <person name="Tritt A."/>
            <person name="Yoshinaga Y."/>
            <person name="Zwiers L.-H."/>
            <person name="Turgeon B."/>
            <person name="Goodwin S."/>
            <person name="Spatafora J."/>
            <person name="Crous P."/>
            <person name="Grigoriev I."/>
        </authorList>
    </citation>
    <scope>NUCLEOTIDE SEQUENCE</scope>
    <source>
        <strain evidence="2">CBS 113818</strain>
    </source>
</reference>
<keyword evidence="3" id="KW-1185">Reference proteome</keyword>
<feature type="region of interest" description="Disordered" evidence="1">
    <location>
        <begin position="1"/>
        <end position="21"/>
    </location>
</feature>
<evidence type="ECO:0000313" key="2">
    <source>
        <dbReference type="EMBL" id="KAF2828979.1"/>
    </source>
</evidence>
<protein>
    <submittedName>
        <fullName evidence="2">Uncharacterized protein</fullName>
    </submittedName>
</protein>
<proteinExistence type="predicted"/>
<dbReference type="AlphaFoldDB" id="A0A6A7A8C3"/>
<dbReference type="Proteomes" id="UP000799424">
    <property type="component" value="Unassembled WGS sequence"/>
</dbReference>